<protein>
    <submittedName>
        <fullName evidence="8">YihY/virulence factor BrkB family protein</fullName>
    </submittedName>
</protein>
<comment type="caution">
    <text evidence="8">The sequence shown here is derived from an EMBL/GenBank/DDBJ whole genome shotgun (WGS) entry which is preliminary data.</text>
</comment>
<evidence type="ECO:0000256" key="5">
    <source>
        <dbReference type="ARBA" id="ARBA00023136"/>
    </source>
</evidence>
<reference evidence="8 9" key="1">
    <citation type="submission" date="2019-01" db="EMBL/GenBank/DDBJ databases">
        <title>Lujinxingia litoralis gen. nov., sp. nov. and Lujinxingia sediminis gen. nov., sp. nov., new members in the order Bradymonadales, isolated from coastal sediment.</title>
        <authorList>
            <person name="Li C.-M."/>
        </authorList>
    </citation>
    <scope>NUCLEOTIDE SEQUENCE [LARGE SCALE GENOMIC DNA]</scope>
    <source>
        <strain evidence="8 9">SEH01</strain>
    </source>
</reference>
<feature type="region of interest" description="Disordered" evidence="6">
    <location>
        <begin position="362"/>
        <end position="402"/>
    </location>
</feature>
<evidence type="ECO:0000256" key="4">
    <source>
        <dbReference type="ARBA" id="ARBA00022989"/>
    </source>
</evidence>
<feature type="compositionally biased region" description="Basic and acidic residues" evidence="6">
    <location>
        <begin position="369"/>
        <end position="383"/>
    </location>
</feature>
<evidence type="ECO:0000256" key="6">
    <source>
        <dbReference type="SAM" id="MobiDB-lite"/>
    </source>
</evidence>
<evidence type="ECO:0000256" key="7">
    <source>
        <dbReference type="SAM" id="Phobius"/>
    </source>
</evidence>
<feature type="transmembrane region" description="Helical" evidence="7">
    <location>
        <begin position="204"/>
        <end position="235"/>
    </location>
</feature>
<dbReference type="InterPro" id="IPR017039">
    <property type="entry name" value="Virul_fac_BrkB"/>
</dbReference>
<name>A0ABY0CPV0_9DELT</name>
<organism evidence="8 9">
    <name type="scientific">Lujinxingia sediminis</name>
    <dbReference type="NCBI Taxonomy" id="2480984"/>
    <lineage>
        <taxon>Bacteria</taxon>
        <taxon>Deltaproteobacteria</taxon>
        <taxon>Bradymonadales</taxon>
        <taxon>Lujinxingiaceae</taxon>
        <taxon>Lujinxingia</taxon>
    </lineage>
</organism>
<comment type="subcellular location">
    <subcellularLocation>
        <location evidence="1">Cell membrane</location>
        <topology evidence="1">Multi-pass membrane protein</topology>
    </subcellularLocation>
</comment>
<keyword evidence="4 7" id="KW-1133">Transmembrane helix</keyword>
<keyword evidence="9" id="KW-1185">Reference proteome</keyword>
<dbReference type="EMBL" id="SADD01000012">
    <property type="protein sequence ID" value="RVU42484.1"/>
    <property type="molecule type" value="Genomic_DNA"/>
</dbReference>
<dbReference type="PANTHER" id="PTHR30213">
    <property type="entry name" value="INNER MEMBRANE PROTEIN YHJD"/>
    <property type="match status" value="1"/>
</dbReference>
<keyword evidence="5 7" id="KW-0472">Membrane</keyword>
<dbReference type="PANTHER" id="PTHR30213:SF0">
    <property type="entry name" value="UPF0761 MEMBRANE PROTEIN YIHY"/>
    <property type="match status" value="1"/>
</dbReference>
<feature type="transmembrane region" description="Helical" evidence="7">
    <location>
        <begin position="255"/>
        <end position="276"/>
    </location>
</feature>
<dbReference type="NCBIfam" id="TIGR00765">
    <property type="entry name" value="yihY_not_rbn"/>
    <property type="match status" value="1"/>
</dbReference>
<accession>A0ABY0CPV0</accession>
<feature type="transmembrane region" description="Helical" evidence="7">
    <location>
        <begin position="97"/>
        <end position="122"/>
    </location>
</feature>
<evidence type="ECO:0000256" key="2">
    <source>
        <dbReference type="ARBA" id="ARBA00022475"/>
    </source>
</evidence>
<keyword evidence="3 7" id="KW-0812">Transmembrane</keyword>
<feature type="compositionally biased region" description="Basic residues" evidence="6">
    <location>
        <begin position="384"/>
        <end position="394"/>
    </location>
</feature>
<dbReference type="Proteomes" id="UP000282926">
    <property type="component" value="Unassembled WGS sequence"/>
</dbReference>
<feature type="transmembrane region" description="Helical" evidence="7">
    <location>
        <begin position="315"/>
        <end position="340"/>
    </location>
</feature>
<evidence type="ECO:0000313" key="8">
    <source>
        <dbReference type="EMBL" id="RVU42484.1"/>
    </source>
</evidence>
<evidence type="ECO:0000256" key="1">
    <source>
        <dbReference type="ARBA" id="ARBA00004651"/>
    </source>
</evidence>
<proteinExistence type="predicted"/>
<gene>
    <name evidence="8" type="ORF">EA187_16535</name>
</gene>
<feature type="transmembrane region" description="Helical" evidence="7">
    <location>
        <begin position="163"/>
        <end position="183"/>
    </location>
</feature>
<keyword evidence="2" id="KW-1003">Cell membrane</keyword>
<sequence>MVGWAAGRAWRRAPGESALRRERRKGKHATCQRGRALATSAGVRAPASGRRTTSSEEGQVLNAKITSWIRGLPGVPGHTLRFALRVVLRFFGEKNGLILAGAVSYNTLLSVIPLFALIAVFFSTFVDEALLLSTIQVELSLIAPGQSESMVRALQGFLQQKELIGVVGLLVLLFFSSIAFRVLENALNVIFDQPEQSVKRSVWVSVLMPYLFICVMGVAITALTAFTAALDAIPWAVYEVPLLGWELSMDTATSVALYVSGVVGLTLLFAAIYRVLPLPEISFRRALVGGLTAAVLWEIVRHIMVWYFTSISLVNMIYGSLATVVIVLLSMEVASVILLLGAQVIAELDRADRAGVAWYEKPSSAQKLEPPRAKSPREKSRRDPGRKRVRTHRKLRDEQDPL</sequence>
<evidence type="ECO:0000256" key="3">
    <source>
        <dbReference type="ARBA" id="ARBA00022692"/>
    </source>
</evidence>
<feature type="transmembrane region" description="Helical" evidence="7">
    <location>
        <begin position="288"/>
        <end position="309"/>
    </location>
</feature>
<evidence type="ECO:0000313" key="9">
    <source>
        <dbReference type="Proteomes" id="UP000282926"/>
    </source>
</evidence>
<dbReference type="Pfam" id="PF03631">
    <property type="entry name" value="Virul_fac_BrkB"/>
    <property type="match status" value="1"/>
</dbReference>